<evidence type="ECO:0000313" key="6">
    <source>
        <dbReference type="EMBL" id="KAL3864102.1"/>
    </source>
</evidence>
<proteinExistence type="predicted"/>
<dbReference type="GO" id="GO:0008270">
    <property type="term" value="F:zinc ion binding"/>
    <property type="evidence" value="ECO:0007669"/>
    <property type="project" value="UniProtKB-KW"/>
</dbReference>
<organism evidence="6 7">
    <name type="scientific">Sinanodonta woodiana</name>
    <name type="common">Chinese pond mussel</name>
    <name type="synonym">Anodonta woodiana</name>
    <dbReference type="NCBI Taxonomy" id="1069815"/>
    <lineage>
        <taxon>Eukaryota</taxon>
        <taxon>Metazoa</taxon>
        <taxon>Spiralia</taxon>
        <taxon>Lophotrochozoa</taxon>
        <taxon>Mollusca</taxon>
        <taxon>Bivalvia</taxon>
        <taxon>Autobranchia</taxon>
        <taxon>Heteroconchia</taxon>
        <taxon>Palaeoheterodonta</taxon>
        <taxon>Unionida</taxon>
        <taxon>Unionoidea</taxon>
        <taxon>Unionidae</taxon>
        <taxon>Unioninae</taxon>
        <taxon>Sinanodonta</taxon>
    </lineage>
</organism>
<protein>
    <submittedName>
        <fullName evidence="6">Uncharacterized protein</fullName>
    </submittedName>
</protein>
<sequence>MSTHLKRHHPTIAIGNPFKGDKISAHKVVSPIPKPSRPTATGQLKLTEVVQSPLIPSSQRSQTITKHIAMFIAHNMSPFSLVDSLGFRNLICTLDHCYIIPSRTHFTEKVIPDLYLHTRQEVPSTKSEAESVAITTDGWTSRATQSYITITAHLIYKVCDLRRFIHLLEDAFKLMRISFSVIRNFF</sequence>
<dbReference type="InterPro" id="IPR052035">
    <property type="entry name" value="ZnF_BED_domain_contain"/>
</dbReference>
<reference evidence="6 7" key="1">
    <citation type="submission" date="2024-11" db="EMBL/GenBank/DDBJ databases">
        <title>Chromosome-level genome assembly of the freshwater bivalve Anodonta woodiana.</title>
        <authorList>
            <person name="Chen X."/>
        </authorList>
    </citation>
    <scope>NUCLEOTIDE SEQUENCE [LARGE SCALE GENOMIC DNA]</scope>
    <source>
        <strain evidence="6">MN2024</strain>
        <tissue evidence="6">Gills</tissue>
    </source>
</reference>
<accession>A0ABD3VRL9</accession>
<evidence type="ECO:0000256" key="3">
    <source>
        <dbReference type="ARBA" id="ARBA00022771"/>
    </source>
</evidence>
<evidence type="ECO:0000313" key="7">
    <source>
        <dbReference type="Proteomes" id="UP001634394"/>
    </source>
</evidence>
<keyword evidence="7" id="KW-1185">Reference proteome</keyword>
<dbReference type="PANTHER" id="PTHR46481:SF10">
    <property type="entry name" value="ZINC FINGER BED DOMAIN-CONTAINING PROTEIN 39"/>
    <property type="match status" value="1"/>
</dbReference>
<dbReference type="Proteomes" id="UP001634394">
    <property type="component" value="Unassembled WGS sequence"/>
</dbReference>
<evidence type="ECO:0000256" key="2">
    <source>
        <dbReference type="ARBA" id="ARBA00022723"/>
    </source>
</evidence>
<keyword evidence="4" id="KW-0862">Zinc</keyword>
<dbReference type="GO" id="GO:0005634">
    <property type="term" value="C:nucleus"/>
    <property type="evidence" value="ECO:0007669"/>
    <property type="project" value="UniProtKB-SubCell"/>
</dbReference>
<dbReference type="PANTHER" id="PTHR46481">
    <property type="entry name" value="ZINC FINGER BED DOMAIN-CONTAINING PROTEIN 4"/>
    <property type="match status" value="1"/>
</dbReference>
<keyword evidence="2" id="KW-0479">Metal-binding</keyword>
<dbReference type="AlphaFoldDB" id="A0ABD3VRL9"/>
<comment type="subcellular location">
    <subcellularLocation>
        <location evidence="1">Nucleus</location>
    </subcellularLocation>
</comment>
<dbReference type="EMBL" id="JBJQND010000010">
    <property type="protein sequence ID" value="KAL3864102.1"/>
    <property type="molecule type" value="Genomic_DNA"/>
</dbReference>
<comment type="caution">
    <text evidence="6">The sequence shown here is derived from an EMBL/GenBank/DDBJ whole genome shotgun (WGS) entry which is preliminary data.</text>
</comment>
<evidence type="ECO:0000256" key="4">
    <source>
        <dbReference type="ARBA" id="ARBA00022833"/>
    </source>
</evidence>
<dbReference type="SUPFAM" id="SSF140996">
    <property type="entry name" value="Hermes dimerisation domain"/>
    <property type="match status" value="1"/>
</dbReference>
<keyword evidence="3" id="KW-0863">Zinc-finger</keyword>
<gene>
    <name evidence="6" type="ORF">ACJMK2_005808</name>
</gene>
<keyword evidence="5" id="KW-0539">Nucleus</keyword>
<evidence type="ECO:0000256" key="1">
    <source>
        <dbReference type="ARBA" id="ARBA00004123"/>
    </source>
</evidence>
<name>A0ABD3VRL9_SINWO</name>
<evidence type="ECO:0000256" key="5">
    <source>
        <dbReference type="ARBA" id="ARBA00023242"/>
    </source>
</evidence>